<dbReference type="AlphaFoldDB" id="A0AA37GSL0"/>
<reference evidence="1 2" key="1">
    <citation type="submission" date="2021-07" db="EMBL/GenBank/DDBJ databases">
        <title>Genome data of Colletotrichum spaethianum.</title>
        <authorList>
            <person name="Utami Y.D."/>
            <person name="Hiruma K."/>
        </authorList>
    </citation>
    <scope>NUCLEOTIDE SEQUENCE [LARGE SCALE GENOMIC DNA]</scope>
    <source>
        <strain evidence="1 2">MAFF 242679</strain>
    </source>
</reference>
<gene>
    <name evidence="1" type="ORF">ColLi_09243</name>
</gene>
<keyword evidence="2" id="KW-1185">Reference proteome</keyword>
<evidence type="ECO:0000313" key="2">
    <source>
        <dbReference type="Proteomes" id="UP001055172"/>
    </source>
</evidence>
<evidence type="ECO:0000313" key="1">
    <source>
        <dbReference type="EMBL" id="GJC86405.1"/>
    </source>
</evidence>
<dbReference type="EMBL" id="BPPX01000021">
    <property type="protein sequence ID" value="GJC86405.1"/>
    <property type="molecule type" value="Genomic_DNA"/>
</dbReference>
<proteinExistence type="predicted"/>
<comment type="caution">
    <text evidence="1">The sequence shown here is derived from an EMBL/GenBank/DDBJ whole genome shotgun (WGS) entry which is preliminary data.</text>
</comment>
<sequence length="106" mass="12027">MPNGDGVSMRHCVRLGFRKEPDVLRCDVVTEKLRKTIVVPQGVVRLRLILSGVFNFENVEKNKDAGVSPVPESLRDGKFEYSRFYLEIPHGERPFVNVDLNALCLV</sequence>
<protein>
    <submittedName>
        <fullName evidence="1">Uncharacterized protein</fullName>
    </submittedName>
</protein>
<accession>A0AA37GSL0</accession>
<name>A0AA37GSL0_9PEZI</name>
<organism evidence="1 2">
    <name type="scientific">Colletotrichum liriopes</name>
    <dbReference type="NCBI Taxonomy" id="708192"/>
    <lineage>
        <taxon>Eukaryota</taxon>
        <taxon>Fungi</taxon>
        <taxon>Dikarya</taxon>
        <taxon>Ascomycota</taxon>
        <taxon>Pezizomycotina</taxon>
        <taxon>Sordariomycetes</taxon>
        <taxon>Hypocreomycetidae</taxon>
        <taxon>Glomerellales</taxon>
        <taxon>Glomerellaceae</taxon>
        <taxon>Colletotrichum</taxon>
        <taxon>Colletotrichum spaethianum species complex</taxon>
    </lineage>
</organism>
<dbReference type="Proteomes" id="UP001055172">
    <property type="component" value="Unassembled WGS sequence"/>
</dbReference>